<dbReference type="Proteomes" id="UP000488936">
    <property type="component" value="Unassembled WGS sequence"/>
</dbReference>
<comment type="caution">
    <text evidence="2">The sequence shown here is derived from an EMBL/GenBank/DDBJ whole genome shotgun (WGS) entry which is preliminary data.</text>
</comment>
<evidence type="ECO:0000313" key="3">
    <source>
        <dbReference type="Proteomes" id="UP000488936"/>
    </source>
</evidence>
<feature type="transmembrane region" description="Helical" evidence="1">
    <location>
        <begin position="88"/>
        <end position="106"/>
    </location>
</feature>
<accession>A0A7K1GIP6</accession>
<organism evidence="2 3">
    <name type="scientific">Myroides pelagicus</name>
    <dbReference type="NCBI Taxonomy" id="270914"/>
    <lineage>
        <taxon>Bacteria</taxon>
        <taxon>Pseudomonadati</taxon>
        <taxon>Bacteroidota</taxon>
        <taxon>Flavobacteriia</taxon>
        <taxon>Flavobacteriales</taxon>
        <taxon>Flavobacteriaceae</taxon>
        <taxon>Myroides</taxon>
    </lineage>
</organism>
<keyword evidence="1" id="KW-0812">Transmembrane</keyword>
<evidence type="ECO:0000313" key="2">
    <source>
        <dbReference type="EMBL" id="MTH28688.1"/>
    </source>
</evidence>
<feature type="transmembrane region" description="Helical" evidence="1">
    <location>
        <begin position="32"/>
        <end position="52"/>
    </location>
</feature>
<dbReference type="RefSeq" id="WP_155034671.1">
    <property type="nucleotide sequence ID" value="NZ_JAYMMG010000002.1"/>
</dbReference>
<dbReference type="PANTHER" id="PTHR37309:SF1">
    <property type="entry name" value="SLR0284 PROTEIN"/>
    <property type="match status" value="1"/>
</dbReference>
<name>A0A7K1GIP6_9FLAO</name>
<keyword evidence="1" id="KW-0472">Membrane</keyword>
<reference evidence="2 3" key="1">
    <citation type="journal article" date="2006" name="Int. J. Syst. Evol. Microbiol.">
        <title>Myroides pelagicus sp. nov., isolated from seawater in Thailand.</title>
        <authorList>
            <person name="Yoon J."/>
            <person name="Maneerat S."/>
            <person name="Kawai F."/>
            <person name="Yokota A."/>
        </authorList>
    </citation>
    <scope>NUCLEOTIDE SEQUENCE [LARGE SCALE GENOMIC DNA]</scope>
    <source>
        <strain evidence="2 3">SM1T</strain>
    </source>
</reference>
<gene>
    <name evidence="2" type="ORF">GJV77_01940</name>
</gene>
<sequence length="113" mass="12637">MNFIIRLLITTVIVVLLCQFMPGVSVDGWTSALWVAVAMGILNATLRPLLVFMTLPATIVTLGLFLFVINAIIIQVSAYFVKGFMVDNFWYALLFSIVLTFFQSLVNGKQKED</sequence>
<feature type="transmembrane region" description="Helical" evidence="1">
    <location>
        <begin position="59"/>
        <end position="82"/>
    </location>
</feature>
<keyword evidence="3" id="KW-1185">Reference proteome</keyword>
<evidence type="ECO:0000256" key="1">
    <source>
        <dbReference type="SAM" id="Phobius"/>
    </source>
</evidence>
<dbReference type="AlphaFoldDB" id="A0A7K1GIP6"/>
<keyword evidence="1" id="KW-1133">Transmembrane helix</keyword>
<dbReference type="OrthoDB" id="6402664at2"/>
<dbReference type="InterPro" id="IPR007165">
    <property type="entry name" value="Phage_holin_4_2"/>
</dbReference>
<dbReference type="PANTHER" id="PTHR37309">
    <property type="entry name" value="SLR0284 PROTEIN"/>
    <property type="match status" value="1"/>
</dbReference>
<dbReference type="Pfam" id="PF04020">
    <property type="entry name" value="Phage_holin_4_2"/>
    <property type="match status" value="1"/>
</dbReference>
<dbReference type="EMBL" id="WMJY01000002">
    <property type="protein sequence ID" value="MTH28688.1"/>
    <property type="molecule type" value="Genomic_DNA"/>
</dbReference>
<proteinExistence type="predicted"/>
<protein>
    <submittedName>
        <fullName evidence="2">Phage holin family protein</fullName>
    </submittedName>
</protein>